<proteinExistence type="inferred from homology"/>
<evidence type="ECO:0000256" key="3">
    <source>
        <dbReference type="ARBA" id="ARBA00022741"/>
    </source>
</evidence>
<evidence type="ECO:0000256" key="1">
    <source>
        <dbReference type="ARBA" id="ARBA00007220"/>
    </source>
</evidence>
<dbReference type="InterPro" id="IPR000850">
    <property type="entry name" value="Adenylat/UMP-CMP_kin"/>
</dbReference>
<dbReference type="InterPro" id="IPR036193">
    <property type="entry name" value="ADK_active_lid_dom_sf"/>
</dbReference>
<protein>
    <submittedName>
        <fullName evidence="7">Adenylate kinase/UMP-CMP kinase</fullName>
    </submittedName>
</protein>
<comment type="similarity">
    <text evidence="1 5">Belongs to the adenylate kinase family.</text>
</comment>
<dbReference type="PROSITE" id="PS00113">
    <property type="entry name" value="ADENYLATE_KINASE"/>
    <property type="match status" value="1"/>
</dbReference>
<keyword evidence="2 5" id="KW-0808">Transferase</keyword>
<evidence type="ECO:0000313" key="8">
    <source>
        <dbReference type="Proteomes" id="UP000717585"/>
    </source>
</evidence>
<dbReference type="PANTHER" id="PTHR23359">
    <property type="entry name" value="NUCLEOTIDE KINASE"/>
    <property type="match status" value="1"/>
</dbReference>
<dbReference type="CDD" id="cd01428">
    <property type="entry name" value="ADK"/>
    <property type="match status" value="1"/>
</dbReference>
<dbReference type="SUPFAM" id="SSF57774">
    <property type="entry name" value="Microbial and mitochondrial ADK, insert 'zinc finger' domain"/>
    <property type="match status" value="1"/>
</dbReference>
<comment type="caution">
    <text evidence="7">The sequence shown here is derived from an EMBL/GenBank/DDBJ whole genome shotgun (WGS) entry which is preliminary data.</text>
</comment>
<keyword evidence="8" id="KW-1185">Reference proteome</keyword>
<name>A0A8J6ASM0_9EUKA</name>
<dbReference type="InterPro" id="IPR006259">
    <property type="entry name" value="Adenyl_kin_sub"/>
</dbReference>
<sequence>MGCGGSKADIKSDTKLGSQLGIIISGAPASGKGTQCEMIVKQYGVVHISTGDILRQHIKDNTELGKQAKKYIEDGHLVPDELIINLVKARVSEKDCRERGWLLDGFPRTRAQADAIIQAGVVPNKFVYLSVHDDVLIERVVGRRLDPETGHIYHLKFNPPPPEIEDRLVHRPDDTEEAARTRLAEFHKNNNEILAAYDDVIHKFNGAKPSEEIAYEITKYLDDPMSERYWYDSVIGTPAAATPTGGSCLDIPGLVDKEGVTNDNDNEAKVEADVEVEKQGEWKEAEKDEDEEVTMETVPSGQE</sequence>
<dbReference type="InterPro" id="IPR027417">
    <property type="entry name" value="P-loop_NTPase"/>
</dbReference>
<dbReference type="Proteomes" id="UP000717585">
    <property type="component" value="Unassembled WGS sequence"/>
</dbReference>
<accession>A0A8J6ASM0</accession>
<dbReference type="HAMAP" id="MF_00235">
    <property type="entry name" value="Adenylate_kinase_Adk"/>
    <property type="match status" value="1"/>
</dbReference>
<dbReference type="EMBL" id="JAHDYR010000057">
    <property type="protein sequence ID" value="KAG9391325.1"/>
    <property type="molecule type" value="Genomic_DNA"/>
</dbReference>
<dbReference type="SUPFAM" id="SSF52540">
    <property type="entry name" value="P-loop containing nucleoside triphosphate hydrolases"/>
    <property type="match status" value="1"/>
</dbReference>
<dbReference type="OrthoDB" id="439792at2759"/>
<dbReference type="PRINTS" id="PR00094">
    <property type="entry name" value="ADENYLTKNASE"/>
</dbReference>
<feature type="region of interest" description="Disordered" evidence="6">
    <location>
        <begin position="259"/>
        <end position="303"/>
    </location>
</feature>
<dbReference type="GO" id="GO:0005524">
    <property type="term" value="F:ATP binding"/>
    <property type="evidence" value="ECO:0007669"/>
    <property type="project" value="InterPro"/>
</dbReference>
<dbReference type="GO" id="GO:0004017">
    <property type="term" value="F:AMP kinase activity"/>
    <property type="evidence" value="ECO:0007669"/>
    <property type="project" value="InterPro"/>
</dbReference>
<dbReference type="NCBIfam" id="TIGR01351">
    <property type="entry name" value="adk"/>
    <property type="match status" value="1"/>
</dbReference>
<dbReference type="Gene3D" id="3.40.50.300">
    <property type="entry name" value="P-loop containing nucleotide triphosphate hydrolases"/>
    <property type="match status" value="1"/>
</dbReference>
<keyword evidence="4 5" id="KW-0418">Kinase</keyword>
<dbReference type="AlphaFoldDB" id="A0A8J6ASM0"/>
<reference evidence="7" key="1">
    <citation type="submission" date="2021-05" db="EMBL/GenBank/DDBJ databases">
        <title>A free-living protist that lacks canonical eukaryotic 1 DNA replication and segregation systems.</title>
        <authorList>
            <person name="Salas-Leiva D.E."/>
            <person name="Tromer E.C."/>
            <person name="Curtis B.A."/>
            <person name="Jerlstrom-Hultqvist J."/>
            <person name="Kolisko M."/>
            <person name="Yi Z."/>
            <person name="Salas-Leiva J.S."/>
            <person name="Gallot-Lavallee L."/>
            <person name="Kops G.J.P.L."/>
            <person name="Archibald J.M."/>
            <person name="Simpson A.G.B."/>
            <person name="Roger A.J."/>
        </authorList>
    </citation>
    <scope>NUCLEOTIDE SEQUENCE</scope>
    <source>
        <strain evidence="7">BICM</strain>
    </source>
</reference>
<evidence type="ECO:0000256" key="5">
    <source>
        <dbReference type="RuleBase" id="RU003330"/>
    </source>
</evidence>
<dbReference type="InterPro" id="IPR033690">
    <property type="entry name" value="Adenylat_kinase_CS"/>
</dbReference>
<keyword evidence="3" id="KW-0547">Nucleotide-binding</keyword>
<gene>
    <name evidence="7" type="ORF">J8273_7609</name>
</gene>
<evidence type="ECO:0000256" key="6">
    <source>
        <dbReference type="SAM" id="MobiDB-lite"/>
    </source>
</evidence>
<evidence type="ECO:0000256" key="2">
    <source>
        <dbReference type="ARBA" id="ARBA00022679"/>
    </source>
</evidence>
<evidence type="ECO:0000256" key="4">
    <source>
        <dbReference type="ARBA" id="ARBA00022777"/>
    </source>
</evidence>
<feature type="compositionally biased region" description="Basic and acidic residues" evidence="6">
    <location>
        <begin position="259"/>
        <end position="286"/>
    </location>
</feature>
<organism evidence="7 8">
    <name type="scientific">Carpediemonas membranifera</name>
    <dbReference type="NCBI Taxonomy" id="201153"/>
    <lineage>
        <taxon>Eukaryota</taxon>
        <taxon>Metamonada</taxon>
        <taxon>Carpediemonas-like organisms</taxon>
        <taxon>Carpediemonas</taxon>
    </lineage>
</organism>
<dbReference type="Pfam" id="PF00406">
    <property type="entry name" value="ADK"/>
    <property type="match status" value="1"/>
</dbReference>
<evidence type="ECO:0000313" key="7">
    <source>
        <dbReference type="EMBL" id="KAG9391325.1"/>
    </source>
</evidence>